<dbReference type="GO" id="GO:0016740">
    <property type="term" value="F:transferase activity"/>
    <property type="evidence" value="ECO:0007669"/>
    <property type="project" value="UniProtKB-KW"/>
</dbReference>
<dbReference type="GO" id="GO:0005524">
    <property type="term" value="F:ATP binding"/>
    <property type="evidence" value="ECO:0007669"/>
    <property type="project" value="UniProtKB-KW"/>
</dbReference>
<dbReference type="InterPro" id="IPR014001">
    <property type="entry name" value="Helicase_ATP-bd"/>
</dbReference>
<keyword evidence="20" id="KW-1185">Reference proteome</keyword>
<evidence type="ECO:0000256" key="14">
    <source>
        <dbReference type="SAM" id="Coils"/>
    </source>
</evidence>
<feature type="domain" description="Helicase C-terminal" evidence="17">
    <location>
        <begin position="514"/>
        <end position="680"/>
    </location>
</feature>
<feature type="region of interest" description="Disordered" evidence="15">
    <location>
        <begin position="31"/>
        <end position="75"/>
    </location>
</feature>
<dbReference type="SMART" id="SM00847">
    <property type="entry name" value="HA2"/>
    <property type="match status" value="1"/>
</dbReference>
<dbReference type="FunFam" id="1.20.120.1750:FF:000020">
    <property type="entry name" value="ATP-dependent RNA helicase DEAH12 chloroplastic"/>
    <property type="match status" value="1"/>
</dbReference>
<keyword evidence="4" id="KW-0479">Metal-binding</keyword>
<dbReference type="CDD" id="cd17917">
    <property type="entry name" value="DEXHc_RHA-like"/>
    <property type="match status" value="1"/>
</dbReference>
<protein>
    <recommendedName>
        <fullName evidence="2">RNA helicase</fullName>
        <ecNumber evidence="2">3.6.4.13</ecNumber>
    </recommendedName>
</protein>
<keyword evidence="7" id="KW-0863">Zinc-finger</keyword>
<dbReference type="InterPro" id="IPR056248">
    <property type="entry name" value="RBD_DEAH11/12"/>
</dbReference>
<dbReference type="InterPro" id="IPR007502">
    <property type="entry name" value="Helicase-assoc_dom"/>
</dbReference>
<dbReference type="Pfam" id="PF00270">
    <property type="entry name" value="DEAD"/>
    <property type="match status" value="1"/>
</dbReference>
<keyword evidence="8" id="KW-0833">Ubl conjugation pathway</keyword>
<comment type="catalytic activity">
    <reaction evidence="13">
        <text>ATP + H2O = ADP + phosphate + H(+)</text>
        <dbReference type="Rhea" id="RHEA:13065"/>
        <dbReference type="ChEBI" id="CHEBI:15377"/>
        <dbReference type="ChEBI" id="CHEBI:15378"/>
        <dbReference type="ChEBI" id="CHEBI:30616"/>
        <dbReference type="ChEBI" id="CHEBI:43474"/>
        <dbReference type="ChEBI" id="CHEBI:456216"/>
        <dbReference type="EC" id="3.6.4.13"/>
    </reaction>
</comment>
<dbReference type="PROSITE" id="PS51194">
    <property type="entry name" value="HELICASE_CTER"/>
    <property type="match status" value="1"/>
</dbReference>
<keyword evidence="5" id="KW-0677">Repeat</keyword>
<dbReference type="InterPro" id="IPR013087">
    <property type="entry name" value="Znf_C2H2_type"/>
</dbReference>
<evidence type="ECO:0000256" key="10">
    <source>
        <dbReference type="ARBA" id="ARBA00022806"/>
    </source>
</evidence>
<evidence type="ECO:0000256" key="9">
    <source>
        <dbReference type="ARBA" id="ARBA00022801"/>
    </source>
</evidence>
<dbReference type="GO" id="GO:0008270">
    <property type="term" value="F:zinc ion binding"/>
    <property type="evidence" value="ECO:0007669"/>
    <property type="project" value="UniProtKB-KW"/>
</dbReference>
<dbReference type="GO" id="GO:0016787">
    <property type="term" value="F:hydrolase activity"/>
    <property type="evidence" value="ECO:0007669"/>
    <property type="project" value="UniProtKB-KW"/>
</dbReference>
<dbReference type="PROSITE" id="PS51873">
    <property type="entry name" value="TRIAD"/>
    <property type="match status" value="1"/>
</dbReference>
<reference evidence="20" key="1">
    <citation type="submission" date="2024-07" db="EMBL/GenBank/DDBJ databases">
        <title>Two chromosome-level genome assemblies of Korean endemic species Abeliophyllum distichum and Forsythia ovata (Oleaceae).</title>
        <authorList>
            <person name="Jang H."/>
        </authorList>
    </citation>
    <scope>NUCLEOTIDE SEQUENCE [LARGE SCALE GENOMIC DNA]</scope>
</reference>
<dbReference type="PROSITE" id="PS00690">
    <property type="entry name" value="DEAH_ATP_HELICASE"/>
    <property type="match status" value="1"/>
</dbReference>
<dbReference type="InterPro" id="IPR036612">
    <property type="entry name" value="KH_dom_type_1_sf"/>
</dbReference>
<dbReference type="EMBL" id="JBFOLJ010000006">
    <property type="protein sequence ID" value="KAL2528159.1"/>
    <property type="molecule type" value="Genomic_DNA"/>
</dbReference>
<comment type="similarity">
    <text evidence="1">Belongs to the DEAD box helicase family. DEAH subfamily.</text>
</comment>
<evidence type="ECO:0000256" key="15">
    <source>
        <dbReference type="SAM" id="MobiDB-lite"/>
    </source>
</evidence>
<evidence type="ECO:0000256" key="13">
    <source>
        <dbReference type="ARBA" id="ARBA00047984"/>
    </source>
</evidence>
<dbReference type="SMART" id="SM00490">
    <property type="entry name" value="HELICc"/>
    <property type="match status" value="1"/>
</dbReference>
<evidence type="ECO:0000256" key="7">
    <source>
        <dbReference type="ARBA" id="ARBA00022771"/>
    </source>
</evidence>
<dbReference type="Pfam" id="PF01485">
    <property type="entry name" value="IBR"/>
    <property type="match status" value="1"/>
</dbReference>
<evidence type="ECO:0000256" key="12">
    <source>
        <dbReference type="ARBA" id="ARBA00022840"/>
    </source>
</evidence>
<dbReference type="InterPro" id="IPR017907">
    <property type="entry name" value="Znf_RING_CS"/>
</dbReference>
<dbReference type="SUPFAM" id="SSF54791">
    <property type="entry name" value="Eukaryotic type KH-domain (KH-domain type I)"/>
    <property type="match status" value="1"/>
</dbReference>
<evidence type="ECO:0000256" key="1">
    <source>
        <dbReference type="ARBA" id="ARBA00008792"/>
    </source>
</evidence>
<evidence type="ECO:0000313" key="19">
    <source>
        <dbReference type="EMBL" id="KAL2528159.1"/>
    </source>
</evidence>
<evidence type="ECO:0000259" key="17">
    <source>
        <dbReference type="PROSITE" id="PS51194"/>
    </source>
</evidence>
<dbReference type="SUPFAM" id="SSF52540">
    <property type="entry name" value="P-loop containing nucleoside triphosphate hydrolases"/>
    <property type="match status" value="1"/>
</dbReference>
<evidence type="ECO:0000256" key="8">
    <source>
        <dbReference type="ARBA" id="ARBA00022786"/>
    </source>
</evidence>
<dbReference type="GO" id="GO:0003724">
    <property type="term" value="F:RNA helicase activity"/>
    <property type="evidence" value="ECO:0007669"/>
    <property type="project" value="UniProtKB-EC"/>
</dbReference>
<dbReference type="SUPFAM" id="SSF57850">
    <property type="entry name" value="RING/U-box"/>
    <property type="match status" value="3"/>
</dbReference>
<dbReference type="PROSITE" id="PS51192">
    <property type="entry name" value="HELICASE_ATP_BIND_1"/>
    <property type="match status" value="1"/>
</dbReference>
<dbReference type="Pfam" id="PF24638">
    <property type="entry name" value="KH_DEAH11_1st"/>
    <property type="match status" value="1"/>
</dbReference>
<dbReference type="Pfam" id="PF24637">
    <property type="entry name" value="RRM_DEAH11"/>
    <property type="match status" value="1"/>
</dbReference>
<dbReference type="FunFam" id="1.20.120.1080:FF:000033">
    <property type="entry name" value="RBR-type E3 ubiquitin transferase"/>
    <property type="match status" value="1"/>
</dbReference>
<dbReference type="FunFam" id="3.40.50.300:FF:001279">
    <property type="entry name" value="ATP-dependent RNA helicase DEAH12 chloroplastic"/>
    <property type="match status" value="1"/>
</dbReference>
<dbReference type="Pfam" id="PF24641">
    <property type="entry name" value="KH_DEAH11_2nd"/>
    <property type="match status" value="1"/>
</dbReference>
<evidence type="ECO:0000256" key="3">
    <source>
        <dbReference type="ARBA" id="ARBA00022679"/>
    </source>
</evidence>
<feature type="coiled-coil region" evidence="14">
    <location>
        <begin position="207"/>
        <end position="257"/>
    </location>
</feature>
<dbReference type="InterPro" id="IPR056244">
    <property type="entry name" value="RRM_DEAH11/12"/>
</dbReference>
<dbReference type="Pfam" id="PF00271">
    <property type="entry name" value="Helicase_C"/>
    <property type="match status" value="1"/>
</dbReference>
<dbReference type="InterPro" id="IPR011709">
    <property type="entry name" value="DEAD-box_helicase_OB_fold"/>
</dbReference>
<dbReference type="InterPro" id="IPR013083">
    <property type="entry name" value="Znf_RING/FYVE/PHD"/>
</dbReference>
<evidence type="ECO:0000256" key="6">
    <source>
        <dbReference type="ARBA" id="ARBA00022741"/>
    </source>
</evidence>
<dbReference type="CDD" id="cd22585">
    <property type="entry name" value="Rcat_RBR_DEAH12-like"/>
    <property type="match status" value="1"/>
</dbReference>
<dbReference type="InterPro" id="IPR002867">
    <property type="entry name" value="IBR_dom"/>
</dbReference>
<evidence type="ECO:0000256" key="2">
    <source>
        <dbReference type="ARBA" id="ARBA00012552"/>
    </source>
</evidence>
<dbReference type="InterPro" id="IPR044066">
    <property type="entry name" value="TRIAD_supradom"/>
</dbReference>
<dbReference type="InterPro" id="IPR011545">
    <property type="entry name" value="DEAD/DEAH_box_helicase_dom"/>
</dbReference>
<dbReference type="Pfam" id="PF24475">
    <property type="entry name" value="RBD_DEAH11"/>
    <property type="match status" value="1"/>
</dbReference>
<sequence length="1777" mass="200838">MEMWIGKIVVYMYKRQIEYYEFLQENKISRSLRPTPKNPTASCGDPPPPDTHYFRGHSSQNSHYHHHRPPFRPYQQQQCRPLITPNHRRYRPPPRLPNFVIQLLRDPSCTPNKPDIEASVQKLKFRPENFTFLGSKSIVATLFYEQWNEALETMVELWEVKLVKNEHSFTPRLVSNIDLASDKQELNDRLKNVFLEKLKGLMEGNLVQKWEKKLGNAVDEIKRITATLKKPLRFRILEELRRKREGLGAERDLISKRVDEFKSGLRCIVDYLENGEKTEVVMEVFLLEGEIDWGRIYSLLMRECRRFDVGLPIYAYRRDLLKQIHCQQITVLIGETGSGKSTQLVQFLADSGTFGHESIVCTQPRKLAAISLAERVKEESCGCSKDTSVIFCPSCSSSQELGRKVIFMTDHCLLQHYMSDKQLSRISCIIVDEAHERSLNTDLLLAMIKNLLSQRPDLRLIIMSATADADQLANYFFGCRTFHVAGRNYPVDIKYAPCNEGTFGSQLIASYVLDVVRTVTEIHKTEKDGTILAFLTSQMEVEWACEKFQAPSANVLPLHGKLSYEDQHRVFLNYPGKRKVIFTTNVAETSLTIPGVKYVVDSGMVKESRFDPATGMNVLRVCRISQSSANQRAGRAGRTEPGKCYRLYTEDDYYSMLPHQEPEICMVHLGVAVLRILALGITNVQDFDFVDAPSVGAIEMAIRNLIQLGAVVVRDDVHELTKEGWDLVKLGIEPRLGKIILKCFHERLGMEGLVLAAVMANSSSIFCRVGTEEDKLKSDNLKVQFCHQNGDLFTLLSVFKEWKAVPQERKNIWCWENSINAKSMKRCHDTVQELEACLKNECNIIVPSYWCWNPQMHTEHDETLKNVILSSLAENVAIYSGYDQLGYEVASTGKHVQLHPSCSLLNFSQRPRWVVFGDVLSVSNEYLVCVTSFDYKSLSTLSPPPLFDFLKMDSQQLQKRVLSGFGSVLLKRFCGKSKSNVRHVVSCIRASCMDERIGIEVCVDRNEIFLYASSQDMEKVWSSVNDALEYDIKLLQNECLEKCLYKGGPTVLPSIALFGAGAEIKHLELEKRFLTVDIFHSNLNALHDKELLVFLERFTLGDICAIYKFSGIGQDSGENEKWGRVTFLTPDAAEKAVELNQFEYGGGLLKVVPSRSIYGGDHKSASLPSLKAKIYWPRRCSKGVAIVKCDPRDVAFMVSEFSDLVIGGNIVRSVPSVKSADSVVIIGLDRELSEADIFEVLHAATNRQILDFFLVRGDAVDNPPIVACQEAILREILPFMPRRVPQGNSVRVQVFPPEPKDSCMRALITFDGNLHLEAAKALEQIDGKVLLGCLSWQRIRCQQLFHSSVSCPAHVYVVIKNQLDSLLSSVRRQKGAECNLERNQNGSYRVKISASATKVLVELRRPLEQLMNGKILQHADITPAVIQHLFSRDGVLLMKSIQRDTGTYILFDKHGQIVRVFGSADNIDVAQQRLVKSLLMLHDSKQLEIQLRGGLLPPDMMKRVVQNFGSDLHGLKEKVPEAEFSLNARRHCISMVGTKELKEKVEGIIYDIAQTSPQSKQNDDDSACPICLCEVEDGYRLEGCIHEFCRLCLVDQCDSAIRSQDNFPLVCTHKGCAAPILLTDLRSLLSSEKLEELFRASLGAFVAESGGAYRFCPSPDCPSVYRVADRGTSGALFACGSCSVETCTRCHMEYHPYLSCEKYQEFKDDPDSSLKEWCNGRENVKKCPCCGFTIEKVDGCNHIECRCGRHVCWVCLECFGSSDECYGHLRSVHLAII</sequence>
<dbReference type="FunFam" id="3.40.50.300:FF:002114">
    <property type="entry name" value="ATP-dependent RNA helicase DEAH12 chloroplastic"/>
    <property type="match status" value="1"/>
</dbReference>
<accession>A0ABD1USX1</accession>
<dbReference type="InterPro" id="IPR035979">
    <property type="entry name" value="RBD_domain_sf"/>
</dbReference>
<dbReference type="PANTHER" id="PTHR18934:SF81">
    <property type="entry name" value="ATP-DEPENDENT RNA HELICASE DEAH11, CHLOROPLASTIC-RELATED"/>
    <property type="match status" value="1"/>
</dbReference>
<keyword evidence="10 19" id="KW-0347">Helicase</keyword>
<dbReference type="PANTHER" id="PTHR18934">
    <property type="entry name" value="ATP-DEPENDENT RNA HELICASE"/>
    <property type="match status" value="1"/>
</dbReference>
<dbReference type="InterPro" id="IPR001650">
    <property type="entry name" value="Helicase_C-like"/>
</dbReference>
<dbReference type="CDD" id="cd18791">
    <property type="entry name" value="SF2_C_RHA"/>
    <property type="match status" value="1"/>
</dbReference>
<keyword evidence="3" id="KW-0808">Transferase</keyword>
<keyword evidence="6" id="KW-0547">Nucleotide-binding</keyword>
<dbReference type="SMART" id="SM00487">
    <property type="entry name" value="DEXDc"/>
    <property type="match status" value="1"/>
</dbReference>
<dbReference type="InterPro" id="IPR056247">
    <property type="entry name" value="KH_DEAH11/12_2nd"/>
</dbReference>
<dbReference type="InterPro" id="IPR002464">
    <property type="entry name" value="DNA/RNA_helicase_DEAH_CS"/>
</dbReference>
<dbReference type="SUPFAM" id="SSF54928">
    <property type="entry name" value="RNA-binding domain, RBD"/>
    <property type="match status" value="1"/>
</dbReference>
<dbReference type="Gene3D" id="3.40.50.300">
    <property type="entry name" value="P-loop containing nucleotide triphosphate hydrolases"/>
    <property type="match status" value="2"/>
</dbReference>
<feature type="domain" description="Helicase ATP-binding" evidence="16">
    <location>
        <begin position="321"/>
        <end position="485"/>
    </location>
</feature>
<evidence type="ECO:0000256" key="4">
    <source>
        <dbReference type="ARBA" id="ARBA00022723"/>
    </source>
</evidence>
<dbReference type="InterPro" id="IPR056245">
    <property type="entry name" value="KH_DEAH11/12"/>
</dbReference>
<dbReference type="SMART" id="SM00647">
    <property type="entry name" value="IBR"/>
    <property type="match status" value="2"/>
</dbReference>
<dbReference type="PROSITE" id="PS00518">
    <property type="entry name" value="ZF_RING_1"/>
    <property type="match status" value="1"/>
</dbReference>
<keyword evidence="11" id="KW-0862">Zinc</keyword>
<evidence type="ECO:0000256" key="11">
    <source>
        <dbReference type="ARBA" id="ARBA00022833"/>
    </source>
</evidence>
<dbReference type="Gene3D" id="1.20.120.1080">
    <property type="match status" value="1"/>
</dbReference>
<dbReference type="Proteomes" id="UP001604277">
    <property type="component" value="Unassembled WGS sequence"/>
</dbReference>
<keyword evidence="12" id="KW-0067">ATP-binding</keyword>
<name>A0ABD1USX1_9LAMI</name>
<evidence type="ECO:0000259" key="18">
    <source>
        <dbReference type="PROSITE" id="PS51873"/>
    </source>
</evidence>
<organism evidence="19 20">
    <name type="scientific">Forsythia ovata</name>
    <dbReference type="NCBI Taxonomy" id="205694"/>
    <lineage>
        <taxon>Eukaryota</taxon>
        <taxon>Viridiplantae</taxon>
        <taxon>Streptophyta</taxon>
        <taxon>Embryophyta</taxon>
        <taxon>Tracheophyta</taxon>
        <taxon>Spermatophyta</taxon>
        <taxon>Magnoliopsida</taxon>
        <taxon>eudicotyledons</taxon>
        <taxon>Gunneridae</taxon>
        <taxon>Pentapetalae</taxon>
        <taxon>asterids</taxon>
        <taxon>lamiids</taxon>
        <taxon>Lamiales</taxon>
        <taxon>Oleaceae</taxon>
        <taxon>Forsythieae</taxon>
        <taxon>Forsythia</taxon>
    </lineage>
</organism>
<dbReference type="Gene3D" id="1.20.120.1750">
    <property type="match status" value="1"/>
</dbReference>
<dbReference type="Gene3D" id="3.30.40.10">
    <property type="entry name" value="Zinc/RING finger domain, C3HC4 (zinc finger)"/>
    <property type="match status" value="1"/>
</dbReference>
<keyword evidence="9" id="KW-0378">Hydrolase</keyword>
<dbReference type="CDD" id="cd20335">
    <property type="entry name" value="BRcat_RBR"/>
    <property type="match status" value="1"/>
</dbReference>
<keyword evidence="14" id="KW-0175">Coiled coil</keyword>
<dbReference type="Pfam" id="PF07717">
    <property type="entry name" value="OB_NTP_bind"/>
    <property type="match status" value="1"/>
</dbReference>
<dbReference type="Pfam" id="PF24471">
    <property type="entry name" value="KH_DEAH11"/>
    <property type="match status" value="1"/>
</dbReference>
<proteinExistence type="inferred from homology"/>
<evidence type="ECO:0000313" key="20">
    <source>
        <dbReference type="Proteomes" id="UP001604277"/>
    </source>
</evidence>
<gene>
    <name evidence="19" type="ORF">Fot_20760</name>
</gene>
<dbReference type="InterPro" id="IPR056246">
    <property type="entry name" value="KH_DEAH11/12_1st"/>
</dbReference>
<dbReference type="InterPro" id="IPR027417">
    <property type="entry name" value="P-loop_NTPase"/>
</dbReference>
<dbReference type="EC" id="3.6.4.13" evidence="2"/>
<comment type="caution">
    <text evidence="19">The sequence shown here is derived from an EMBL/GenBank/DDBJ whole genome shotgun (WGS) entry which is preliminary data.</text>
</comment>
<evidence type="ECO:0000256" key="5">
    <source>
        <dbReference type="ARBA" id="ARBA00022737"/>
    </source>
</evidence>
<dbReference type="PROSITE" id="PS00028">
    <property type="entry name" value="ZINC_FINGER_C2H2_1"/>
    <property type="match status" value="1"/>
</dbReference>
<evidence type="ECO:0000259" key="16">
    <source>
        <dbReference type="PROSITE" id="PS51192"/>
    </source>
</evidence>
<feature type="domain" description="RING-type" evidence="18">
    <location>
        <begin position="1564"/>
        <end position="1772"/>
    </location>
</feature>